<gene>
    <name evidence="3" type="ORF">FYJ34_10285</name>
</gene>
<feature type="chain" id="PRO_5039189351" description="Lipoprotein" evidence="2">
    <location>
        <begin position="20"/>
        <end position="192"/>
    </location>
</feature>
<keyword evidence="2" id="KW-0732">Signal</keyword>
<feature type="compositionally biased region" description="Basic and acidic residues" evidence="1">
    <location>
        <begin position="34"/>
        <end position="45"/>
    </location>
</feature>
<dbReference type="EMBL" id="VULY01000018">
    <property type="protein sequence ID" value="MSR94631.1"/>
    <property type="molecule type" value="Genomic_DNA"/>
</dbReference>
<proteinExistence type="predicted"/>
<feature type="signal peptide" evidence="2">
    <location>
        <begin position="1"/>
        <end position="19"/>
    </location>
</feature>
<reference evidence="3 4" key="1">
    <citation type="submission" date="2019-08" db="EMBL/GenBank/DDBJ databases">
        <title>In-depth cultivation of the pig gut microbiome towards novel bacterial diversity and tailored functional studies.</title>
        <authorList>
            <person name="Wylensek D."/>
            <person name="Hitch T.C.A."/>
            <person name="Clavel T."/>
        </authorList>
    </citation>
    <scope>NUCLEOTIDE SEQUENCE [LARGE SCALE GENOMIC DNA]</scope>
    <source>
        <strain evidence="3 4">68-1-5</strain>
    </source>
</reference>
<dbReference type="PROSITE" id="PS51257">
    <property type="entry name" value="PROKAR_LIPOPROTEIN"/>
    <property type="match status" value="1"/>
</dbReference>
<organism evidence="3 4">
    <name type="scientific">Suipraeoptans intestinalis</name>
    <dbReference type="NCBI Taxonomy" id="2606628"/>
    <lineage>
        <taxon>Bacteria</taxon>
        <taxon>Bacillati</taxon>
        <taxon>Bacillota</taxon>
        <taxon>Clostridia</taxon>
        <taxon>Lachnospirales</taxon>
        <taxon>Lachnospiraceae</taxon>
        <taxon>Suipraeoptans</taxon>
    </lineage>
</organism>
<evidence type="ECO:0000256" key="2">
    <source>
        <dbReference type="SAM" id="SignalP"/>
    </source>
</evidence>
<feature type="compositionally biased region" description="Polar residues" evidence="1">
    <location>
        <begin position="63"/>
        <end position="74"/>
    </location>
</feature>
<feature type="region of interest" description="Disordered" evidence="1">
    <location>
        <begin position="21"/>
        <end position="75"/>
    </location>
</feature>
<evidence type="ECO:0008006" key="5">
    <source>
        <dbReference type="Google" id="ProtNLM"/>
    </source>
</evidence>
<evidence type="ECO:0000313" key="3">
    <source>
        <dbReference type="EMBL" id="MSR94631.1"/>
    </source>
</evidence>
<sequence>MKKLIASALLLSVVAILTACSGSRSSGTPASDSSSKKEAAKKEAVLEDASQDPNLTDKDDASGSVSQDNASSDPFASEKVDVDLTVSSSTMVFSEVYQMMIAPQEYAGKRVKMKGAFSVYQGPSKDSYYFAVIVADATACCTQGLEFVLEESRRYPEDYPEQGAEVTVVGEFQTYTESGRTYCHLVNAKMAP</sequence>
<name>A0A6N7UTC0_9FIRM</name>
<protein>
    <recommendedName>
        <fullName evidence="5">Lipoprotein</fullName>
    </recommendedName>
</protein>
<keyword evidence="4" id="KW-1185">Reference proteome</keyword>
<dbReference type="RefSeq" id="WP_154478348.1">
    <property type="nucleotide sequence ID" value="NZ_VULY01000018.1"/>
</dbReference>
<evidence type="ECO:0000313" key="4">
    <source>
        <dbReference type="Proteomes" id="UP000434409"/>
    </source>
</evidence>
<dbReference type="AlphaFoldDB" id="A0A6N7UTC0"/>
<comment type="caution">
    <text evidence="3">The sequence shown here is derived from an EMBL/GenBank/DDBJ whole genome shotgun (WGS) entry which is preliminary data.</text>
</comment>
<evidence type="ECO:0000256" key="1">
    <source>
        <dbReference type="SAM" id="MobiDB-lite"/>
    </source>
</evidence>
<dbReference type="Proteomes" id="UP000434409">
    <property type="component" value="Unassembled WGS sequence"/>
</dbReference>
<accession>A0A6N7UTC0</accession>